<keyword evidence="2" id="KW-1185">Reference proteome</keyword>
<protein>
    <submittedName>
        <fullName evidence="1">Uncharacterized protein</fullName>
    </submittedName>
</protein>
<gene>
    <name evidence="1" type="ORF">E1163_21730</name>
</gene>
<dbReference type="EMBL" id="SMLW01000634">
    <property type="protein sequence ID" value="MTI27593.1"/>
    <property type="molecule type" value="Genomic_DNA"/>
</dbReference>
<evidence type="ECO:0000313" key="1">
    <source>
        <dbReference type="EMBL" id="MTI27593.1"/>
    </source>
</evidence>
<dbReference type="RefSeq" id="WP_155174592.1">
    <property type="nucleotide sequence ID" value="NZ_BAAAFL010000021.1"/>
</dbReference>
<evidence type="ECO:0000313" key="2">
    <source>
        <dbReference type="Proteomes" id="UP000798808"/>
    </source>
</evidence>
<dbReference type="Proteomes" id="UP000798808">
    <property type="component" value="Unassembled WGS sequence"/>
</dbReference>
<name>A0ABW9RTT6_9BACT</name>
<comment type="caution">
    <text evidence="1">The sequence shown here is derived from an EMBL/GenBank/DDBJ whole genome shotgun (WGS) entry which is preliminary data.</text>
</comment>
<proteinExistence type="predicted"/>
<sequence>MGLQEKKAINAIKEQYFGDYQKELNEVVGKELPIEINWETFDLNSIKFIPSVCLQRTVDAFKKVCSDQDGKEAVQESINRIEVNNIEEANAGELKSLSLANGTFLINACYGGHHSGFFTDTDMKGYLESNL</sequence>
<organism evidence="1 2">
    <name type="scientific">Fulvivirga kasyanovii</name>
    <dbReference type="NCBI Taxonomy" id="396812"/>
    <lineage>
        <taxon>Bacteria</taxon>
        <taxon>Pseudomonadati</taxon>
        <taxon>Bacteroidota</taxon>
        <taxon>Cytophagia</taxon>
        <taxon>Cytophagales</taxon>
        <taxon>Fulvivirgaceae</taxon>
        <taxon>Fulvivirga</taxon>
    </lineage>
</organism>
<accession>A0ABW9RTT6</accession>
<reference evidence="1 2" key="1">
    <citation type="submission" date="2019-02" db="EMBL/GenBank/DDBJ databases">
        <authorList>
            <person name="Goldberg S.R."/>
            <person name="Haltli B.A."/>
            <person name="Correa H."/>
            <person name="Russell K.G."/>
        </authorList>
    </citation>
    <scope>NUCLEOTIDE SEQUENCE [LARGE SCALE GENOMIC DNA]</scope>
    <source>
        <strain evidence="1 2">JCM 16186</strain>
    </source>
</reference>